<proteinExistence type="predicted"/>
<evidence type="ECO:0000259" key="3">
    <source>
        <dbReference type="PROSITE" id="PS50158"/>
    </source>
</evidence>
<evidence type="ECO:0000256" key="2">
    <source>
        <dbReference type="SAM" id="MobiDB-lite"/>
    </source>
</evidence>
<gene>
    <name evidence="4" type="ORF">Tco_0656160</name>
</gene>
<feature type="compositionally biased region" description="Low complexity" evidence="2">
    <location>
        <begin position="405"/>
        <end position="417"/>
    </location>
</feature>
<dbReference type="PANTHER" id="PTHR15503:SF45">
    <property type="entry name" value="RNA-DIRECTED DNA POLYMERASE HOMOLOG"/>
    <property type="match status" value="1"/>
</dbReference>
<dbReference type="PROSITE" id="PS00141">
    <property type="entry name" value="ASP_PROTEASE"/>
    <property type="match status" value="1"/>
</dbReference>
<dbReference type="Gene3D" id="4.10.60.10">
    <property type="entry name" value="Zinc finger, CCHC-type"/>
    <property type="match status" value="1"/>
</dbReference>
<keyword evidence="1" id="KW-0479">Metal-binding</keyword>
<dbReference type="InterPro" id="IPR001878">
    <property type="entry name" value="Znf_CCHC"/>
</dbReference>
<dbReference type="InterPro" id="IPR032567">
    <property type="entry name" value="RTL1-rel"/>
</dbReference>
<dbReference type="Proteomes" id="UP001151760">
    <property type="component" value="Unassembled WGS sequence"/>
</dbReference>
<dbReference type="InterPro" id="IPR021109">
    <property type="entry name" value="Peptidase_aspartic_dom_sf"/>
</dbReference>
<dbReference type="CDD" id="cd00303">
    <property type="entry name" value="retropepsin_like"/>
    <property type="match status" value="1"/>
</dbReference>
<evidence type="ECO:0000313" key="4">
    <source>
        <dbReference type="EMBL" id="GJS61376.1"/>
    </source>
</evidence>
<keyword evidence="1" id="KW-0862">Zinc</keyword>
<dbReference type="SUPFAM" id="SSF57756">
    <property type="entry name" value="Retrovirus zinc finger-like domains"/>
    <property type="match status" value="1"/>
</dbReference>
<keyword evidence="4" id="KW-0808">Transferase</keyword>
<keyword evidence="1" id="KW-0863">Zinc-finger</keyword>
<dbReference type="Pfam" id="PF08284">
    <property type="entry name" value="RVP_2"/>
    <property type="match status" value="1"/>
</dbReference>
<dbReference type="PANTHER" id="PTHR15503">
    <property type="entry name" value="LDOC1 RELATED"/>
    <property type="match status" value="1"/>
</dbReference>
<dbReference type="EMBL" id="BQNB010009286">
    <property type="protein sequence ID" value="GJS61376.1"/>
    <property type="molecule type" value="Genomic_DNA"/>
</dbReference>
<feature type="region of interest" description="Disordered" evidence="2">
    <location>
        <begin position="256"/>
        <end position="275"/>
    </location>
</feature>
<accession>A0ABQ4X809</accession>
<dbReference type="GO" id="GO:0003964">
    <property type="term" value="F:RNA-directed DNA polymerase activity"/>
    <property type="evidence" value="ECO:0007669"/>
    <property type="project" value="UniProtKB-KW"/>
</dbReference>
<reference evidence="4" key="2">
    <citation type="submission" date="2022-01" db="EMBL/GenBank/DDBJ databases">
        <authorList>
            <person name="Yamashiro T."/>
            <person name="Shiraishi A."/>
            <person name="Satake H."/>
            <person name="Nakayama K."/>
        </authorList>
    </citation>
    <scope>NUCLEOTIDE SEQUENCE</scope>
</reference>
<keyword evidence="5" id="KW-1185">Reference proteome</keyword>
<feature type="compositionally biased region" description="Polar residues" evidence="2">
    <location>
        <begin position="256"/>
        <end position="269"/>
    </location>
</feature>
<dbReference type="SMART" id="SM00343">
    <property type="entry name" value="ZnF_C2HC"/>
    <property type="match status" value="2"/>
</dbReference>
<sequence length="654" mass="72476">MSVRPQTPMSDTAVALIAEYTSTPTLPSPPQSPLTLLSSSLALIPSSPLPVPSLPLPLPLPTVDSPTYAEAPLCYKATRIRLRSASPLPLPSLPLPSPPLPPPSSPLLLPYIDRRVDIPEAEDLAKATEEVPPTTMAELSQRVMDLVTTVRRYHLNTTRLVKSKARVSREAWAQSMGYSKVVHDELQLIAALGRIGTLKAREPAHTDNLEDADSCKEEPEPPLPLPLPPPPMTDAAIRALIARGVADALAEQGIQRNTSLNGDGSQDSRSGIARPVRPTFDNQVKFATCTLNGVPLTWWNSHVKTVGHDAAYGMPLKILMKMMTSKYCPRNEINKLEIEIWNLKSDVVEKYVSGLPYMIQGNVMSTKPKTMEEAIEMTNNMMDQKLRTLVERQIENKRKQDDNSRNNQNQQQPNKRQNTVRAYTAGPSEKREYSGSILKCCKCNYYHNGSYAPKCHKCNKVGYLAYDCRSSGNANTGYNQRATRANQKGNGCYECGAQGHFKRECLKLKKNRGNQGGNGNAPAKVYVVGNAGINPDSNVVTSTFLLNNRYAYILFDTGADRSFMSTAFNSVIDITPITLDHYYDVELANEKIIRINTIIRGCTLNLLNHSFNIDLMPVELGSFDFIIGMDWLAKYHAIIVCAEKIVRILGEMKH</sequence>
<keyword evidence="4" id="KW-0548">Nucleotidyltransferase</keyword>
<keyword evidence="4" id="KW-0695">RNA-directed DNA polymerase</keyword>
<name>A0ABQ4X809_9ASTR</name>
<dbReference type="Pfam" id="PF00098">
    <property type="entry name" value="zf-CCHC"/>
    <property type="match status" value="1"/>
</dbReference>
<dbReference type="InterPro" id="IPR036875">
    <property type="entry name" value="Znf_CCHC_sf"/>
</dbReference>
<dbReference type="PROSITE" id="PS50158">
    <property type="entry name" value="ZF_CCHC"/>
    <property type="match status" value="1"/>
</dbReference>
<feature type="region of interest" description="Disordered" evidence="2">
    <location>
        <begin position="397"/>
        <end position="428"/>
    </location>
</feature>
<protein>
    <submittedName>
        <fullName evidence="4">Reverse transcriptase domain-containing protein</fullName>
    </submittedName>
</protein>
<organism evidence="4 5">
    <name type="scientific">Tanacetum coccineum</name>
    <dbReference type="NCBI Taxonomy" id="301880"/>
    <lineage>
        <taxon>Eukaryota</taxon>
        <taxon>Viridiplantae</taxon>
        <taxon>Streptophyta</taxon>
        <taxon>Embryophyta</taxon>
        <taxon>Tracheophyta</taxon>
        <taxon>Spermatophyta</taxon>
        <taxon>Magnoliopsida</taxon>
        <taxon>eudicotyledons</taxon>
        <taxon>Gunneridae</taxon>
        <taxon>Pentapetalae</taxon>
        <taxon>asterids</taxon>
        <taxon>campanulids</taxon>
        <taxon>Asterales</taxon>
        <taxon>Asteraceae</taxon>
        <taxon>Asteroideae</taxon>
        <taxon>Anthemideae</taxon>
        <taxon>Anthemidinae</taxon>
        <taxon>Tanacetum</taxon>
    </lineage>
</organism>
<reference evidence="4" key="1">
    <citation type="journal article" date="2022" name="Int. J. Mol. Sci.">
        <title>Draft Genome of Tanacetum Coccineum: Genomic Comparison of Closely Related Tanacetum-Family Plants.</title>
        <authorList>
            <person name="Yamashiro T."/>
            <person name="Shiraishi A."/>
            <person name="Nakayama K."/>
            <person name="Satake H."/>
        </authorList>
    </citation>
    <scope>NUCLEOTIDE SEQUENCE</scope>
</reference>
<comment type="caution">
    <text evidence="4">The sequence shown here is derived from an EMBL/GenBank/DDBJ whole genome shotgun (WGS) entry which is preliminary data.</text>
</comment>
<feature type="domain" description="CCHC-type" evidence="3">
    <location>
        <begin position="492"/>
        <end position="505"/>
    </location>
</feature>
<dbReference type="Gene3D" id="2.40.70.10">
    <property type="entry name" value="Acid Proteases"/>
    <property type="match status" value="1"/>
</dbReference>
<feature type="compositionally biased region" description="Basic and acidic residues" evidence="2">
    <location>
        <begin position="205"/>
        <end position="219"/>
    </location>
</feature>
<evidence type="ECO:0000313" key="5">
    <source>
        <dbReference type="Proteomes" id="UP001151760"/>
    </source>
</evidence>
<dbReference type="SUPFAM" id="SSF50630">
    <property type="entry name" value="Acid proteases"/>
    <property type="match status" value="1"/>
</dbReference>
<evidence type="ECO:0000256" key="1">
    <source>
        <dbReference type="PROSITE-ProRule" id="PRU00047"/>
    </source>
</evidence>
<feature type="region of interest" description="Disordered" evidence="2">
    <location>
        <begin position="205"/>
        <end position="227"/>
    </location>
</feature>
<dbReference type="InterPro" id="IPR001969">
    <property type="entry name" value="Aspartic_peptidase_AS"/>
</dbReference>